<protein>
    <submittedName>
        <fullName evidence="2">Group II intron-encoded protein LtrA</fullName>
    </submittedName>
</protein>
<organism evidence="2 3">
    <name type="scientific">Sporomusa sphaeroides DSM 2875</name>
    <dbReference type="NCBI Taxonomy" id="1337886"/>
    <lineage>
        <taxon>Bacteria</taxon>
        <taxon>Bacillati</taxon>
        <taxon>Bacillota</taxon>
        <taxon>Negativicutes</taxon>
        <taxon>Selenomonadales</taxon>
        <taxon>Sporomusaceae</taxon>
        <taxon>Sporomusa</taxon>
    </lineage>
</organism>
<dbReference type="Proteomes" id="UP000245702">
    <property type="component" value="Unassembled WGS sequence"/>
</dbReference>
<sequence>MLREQKTSKMGYPCEDMLETKSSRGARSMASLEPVIKNRVNLLEEILNKDNLNAAYLQVKSKKGAAGVDGMEVGAMLGWLKENKEEFLAKLRTGKYKPQPVRRVEIPKPDGGKRKLGIPTVLDRLLQQAIAQILQPIFEKTFSENSYGFRPGRNAHQAISKTKGYYEEGYTKAVDLDLAQYFDTVNHDILINMLREEVKDERVIKLIRKYLKSGVMEGGLVSRTEAGTPQGGNLSPLLSNIYLTKFDKLLESRGHKFVRYADDCNIYVKTPRAAKRIMESCIRYLEGTLKLTVNRKKSRIGSPLREKFLGFSLHKVVGKVGIRPHAKVIRRFKQKVKKITGRNRGRSIKDILRELKEYTNGWLNYYAIGDMRAKMQELNQWIRRRLRMFLWKQWKKISTKHDNLKRLGLDSGKAWEYANTRLGYWRIAGSVILNRTLTDKYLESLGYMNIAKRYEVLHLR</sequence>
<dbReference type="Pfam" id="PF00078">
    <property type="entry name" value="RVT_1"/>
    <property type="match status" value="1"/>
</dbReference>
<dbReference type="InterPro" id="IPR043502">
    <property type="entry name" value="DNA/RNA_pol_sf"/>
</dbReference>
<dbReference type="InterPro" id="IPR000477">
    <property type="entry name" value="RT_dom"/>
</dbReference>
<dbReference type="PROSITE" id="PS50878">
    <property type="entry name" value="RT_POL"/>
    <property type="match status" value="1"/>
</dbReference>
<dbReference type="InterPro" id="IPR013597">
    <property type="entry name" value="Mat_intron_G2"/>
</dbReference>
<dbReference type="PANTHER" id="PTHR34047">
    <property type="entry name" value="NUCLEAR INTRON MATURASE 1, MITOCHONDRIAL-RELATED"/>
    <property type="match status" value="1"/>
</dbReference>
<dbReference type="Pfam" id="PF08388">
    <property type="entry name" value="GIIM"/>
    <property type="match status" value="1"/>
</dbReference>
<feature type="domain" description="Reverse transcriptase" evidence="1">
    <location>
        <begin position="87"/>
        <end position="313"/>
    </location>
</feature>
<dbReference type="InterPro" id="IPR051083">
    <property type="entry name" value="GrpII_Intron_Splice-Mob/Def"/>
</dbReference>
<evidence type="ECO:0000313" key="3">
    <source>
        <dbReference type="Proteomes" id="UP000245702"/>
    </source>
</evidence>
<evidence type="ECO:0000313" key="2">
    <source>
        <dbReference type="EMBL" id="CVK17824.1"/>
    </source>
</evidence>
<keyword evidence="3" id="KW-1185">Reference proteome</keyword>
<dbReference type="SUPFAM" id="SSF56672">
    <property type="entry name" value="DNA/RNA polymerases"/>
    <property type="match status" value="1"/>
</dbReference>
<proteinExistence type="predicted"/>
<dbReference type="CDD" id="cd01651">
    <property type="entry name" value="RT_G2_intron"/>
    <property type="match status" value="1"/>
</dbReference>
<comment type="caution">
    <text evidence="2">The sequence shown here is derived from an EMBL/GenBank/DDBJ whole genome shotgun (WGS) entry which is preliminary data.</text>
</comment>
<dbReference type="NCBIfam" id="TIGR04416">
    <property type="entry name" value="group_II_RT_mat"/>
    <property type="match status" value="1"/>
</dbReference>
<dbReference type="RefSeq" id="WP_075754748.1">
    <property type="nucleotide sequence ID" value="NZ_CP146991.1"/>
</dbReference>
<evidence type="ECO:0000259" key="1">
    <source>
        <dbReference type="PROSITE" id="PS50878"/>
    </source>
</evidence>
<gene>
    <name evidence="2" type="primary">ltrA_1</name>
    <name evidence="2" type="ORF">SSPH_00459</name>
</gene>
<reference evidence="2 3" key="1">
    <citation type="submission" date="2016-01" db="EMBL/GenBank/DDBJ databases">
        <authorList>
            <person name="Brown R."/>
        </authorList>
    </citation>
    <scope>NUCLEOTIDE SEQUENCE [LARGE SCALE GENOMIC DNA]</scope>
    <source>
        <strain evidence="2">Sporomusa sphaeroides DSM 2875</strain>
    </source>
</reference>
<dbReference type="PANTHER" id="PTHR34047:SF8">
    <property type="entry name" value="PROTEIN YKFC"/>
    <property type="match status" value="1"/>
</dbReference>
<name>A0ABM9VYH1_9FIRM</name>
<dbReference type="InterPro" id="IPR030931">
    <property type="entry name" value="Group_II_RT_mat"/>
</dbReference>
<dbReference type="EMBL" id="FCOW01000001">
    <property type="protein sequence ID" value="CVK17824.1"/>
    <property type="molecule type" value="Genomic_DNA"/>
</dbReference>
<accession>A0ABM9VYH1</accession>